<name>A0A8X6PLR1_NEPPI</name>
<dbReference type="PROSITE" id="PS50026">
    <property type="entry name" value="EGF_3"/>
    <property type="match status" value="1"/>
</dbReference>
<evidence type="ECO:0000256" key="3">
    <source>
        <dbReference type="ARBA" id="ARBA00022737"/>
    </source>
</evidence>
<feature type="region of interest" description="Disordered" evidence="6">
    <location>
        <begin position="232"/>
        <end position="253"/>
    </location>
</feature>
<organism evidence="9 10">
    <name type="scientific">Nephila pilipes</name>
    <name type="common">Giant wood spider</name>
    <name type="synonym">Nephila maculata</name>
    <dbReference type="NCBI Taxonomy" id="299642"/>
    <lineage>
        <taxon>Eukaryota</taxon>
        <taxon>Metazoa</taxon>
        <taxon>Ecdysozoa</taxon>
        <taxon>Arthropoda</taxon>
        <taxon>Chelicerata</taxon>
        <taxon>Arachnida</taxon>
        <taxon>Araneae</taxon>
        <taxon>Araneomorphae</taxon>
        <taxon>Entelegynae</taxon>
        <taxon>Araneoidea</taxon>
        <taxon>Nephilidae</taxon>
        <taxon>Nephila</taxon>
    </lineage>
</organism>
<evidence type="ECO:0000256" key="7">
    <source>
        <dbReference type="SAM" id="Phobius"/>
    </source>
</evidence>
<evidence type="ECO:0000256" key="6">
    <source>
        <dbReference type="SAM" id="MobiDB-lite"/>
    </source>
</evidence>
<comment type="caution">
    <text evidence="5">Lacks conserved residue(s) required for the propagation of feature annotation.</text>
</comment>
<feature type="compositionally biased region" description="Polar residues" evidence="6">
    <location>
        <begin position="240"/>
        <end position="253"/>
    </location>
</feature>
<feature type="transmembrane region" description="Helical" evidence="7">
    <location>
        <begin position="18"/>
        <end position="38"/>
    </location>
</feature>
<dbReference type="Gene3D" id="2.170.300.10">
    <property type="entry name" value="Tie2 ligand-binding domain superfamily"/>
    <property type="match status" value="1"/>
</dbReference>
<dbReference type="AlphaFoldDB" id="A0A8X6PLR1"/>
<reference evidence="9" key="1">
    <citation type="submission" date="2020-08" db="EMBL/GenBank/DDBJ databases">
        <title>Multicomponent nature underlies the extraordinary mechanical properties of spider dragline silk.</title>
        <authorList>
            <person name="Kono N."/>
            <person name="Nakamura H."/>
            <person name="Mori M."/>
            <person name="Yoshida Y."/>
            <person name="Ohtoshi R."/>
            <person name="Malay A.D."/>
            <person name="Moran D.A.P."/>
            <person name="Tomita M."/>
            <person name="Numata K."/>
            <person name="Arakawa K."/>
        </authorList>
    </citation>
    <scope>NUCLEOTIDE SEQUENCE</scope>
</reference>
<dbReference type="EMBL" id="BMAW01071313">
    <property type="protein sequence ID" value="GFT77524.1"/>
    <property type="molecule type" value="Genomic_DNA"/>
</dbReference>
<feature type="disulfide bond" evidence="5">
    <location>
        <begin position="141"/>
        <end position="150"/>
    </location>
</feature>
<evidence type="ECO:0000259" key="8">
    <source>
        <dbReference type="PROSITE" id="PS50026"/>
    </source>
</evidence>
<feature type="region of interest" description="Disordered" evidence="6">
    <location>
        <begin position="202"/>
        <end position="221"/>
    </location>
</feature>
<keyword evidence="7" id="KW-0812">Transmembrane</keyword>
<evidence type="ECO:0000256" key="4">
    <source>
        <dbReference type="ARBA" id="ARBA00023157"/>
    </source>
</evidence>
<dbReference type="Pfam" id="PF00053">
    <property type="entry name" value="EGF_laminin"/>
    <property type="match status" value="1"/>
</dbReference>
<keyword evidence="3" id="KW-0677">Repeat</keyword>
<sequence length="253" mass="27898">MALDVTASVTEANVGQNVATFVIVRIVLVILSMVYAYVREAGWERNVIKYALLNILVETVPKLLQSVLTAMVPITMLLVVAIVIQGLQCNPATGECQCPLGWKGDDCSIPCPNGTFGLLYKENCSCLNGGYCRSNDGVCRCSPGWMGPRCTQVCLEGYVTLYYRRHLKRLKDELAYETYAADPNPSPDRRHFDNPVYVYQGVPPPSTSLNNTGTKHISNDLGMKSNLNKAKLGDEDSETYACTEQENQIGTRD</sequence>
<keyword evidence="1 5" id="KW-0245">EGF-like domain</keyword>
<evidence type="ECO:0000256" key="5">
    <source>
        <dbReference type="PROSITE-ProRule" id="PRU00076"/>
    </source>
</evidence>
<dbReference type="PANTHER" id="PTHR24035:SF109">
    <property type="entry name" value="PROTEIN DRAPER"/>
    <property type="match status" value="1"/>
</dbReference>
<gene>
    <name evidence="9" type="ORF">NPIL_19821</name>
</gene>
<keyword evidence="7" id="KW-0472">Membrane</keyword>
<feature type="transmembrane region" description="Helical" evidence="7">
    <location>
        <begin position="67"/>
        <end position="87"/>
    </location>
</feature>
<comment type="caution">
    <text evidence="9">The sequence shown here is derived from an EMBL/GenBank/DDBJ whole genome shotgun (WGS) entry which is preliminary data.</text>
</comment>
<dbReference type="FunFam" id="2.170.300.10:FF:000041">
    <property type="entry name" value="Tyrosine protein kinase receptor tie-1, putative"/>
    <property type="match status" value="1"/>
</dbReference>
<dbReference type="InterPro" id="IPR052108">
    <property type="entry name" value="MEGF/SIB"/>
</dbReference>
<feature type="compositionally biased region" description="Polar residues" evidence="6">
    <location>
        <begin position="207"/>
        <end position="216"/>
    </location>
</feature>
<feature type="domain" description="EGF-like" evidence="8">
    <location>
        <begin position="120"/>
        <end position="151"/>
    </location>
</feature>
<evidence type="ECO:0000313" key="10">
    <source>
        <dbReference type="Proteomes" id="UP000887013"/>
    </source>
</evidence>
<keyword evidence="4 5" id="KW-1015">Disulfide bond</keyword>
<evidence type="ECO:0000256" key="1">
    <source>
        <dbReference type="ARBA" id="ARBA00022536"/>
    </source>
</evidence>
<accession>A0A8X6PLR1</accession>
<proteinExistence type="predicted"/>
<evidence type="ECO:0000256" key="2">
    <source>
        <dbReference type="ARBA" id="ARBA00022729"/>
    </source>
</evidence>
<dbReference type="PRINTS" id="PR00011">
    <property type="entry name" value="EGFLAMININ"/>
</dbReference>
<dbReference type="InterPro" id="IPR000742">
    <property type="entry name" value="EGF"/>
</dbReference>
<keyword evidence="2" id="KW-0732">Signal</keyword>
<dbReference type="InterPro" id="IPR002049">
    <property type="entry name" value="LE_dom"/>
</dbReference>
<keyword evidence="7" id="KW-1133">Transmembrane helix</keyword>
<dbReference type="PROSITE" id="PS00022">
    <property type="entry name" value="EGF_1"/>
    <property type="match status" value="1"/>
</dbReference>
<dbReference type="PANTHER" id="PTHR24035">
    <property type="entry name" value="MULTIPLE EPIDERMAL GROWTH FACTOR-LIKE DOMAINS PROTEIN"/>
    <property type="match status" value="1"/>
</dbReference>
<dbReference type="CDD" id="cd00055">
    <property type="entry name" value="EGF_Lam"/>
    <property type="match status" value="1"/>
</dbReference>
<dbReference type="OrthoDB" id="18487at2759"/>
<evidence type="ECO:0000313" key="9">
    <source>
        <dbReference type="EMBL" id="GFT77524.1"/>
    </source>
</evidence>
<keyword evidence="10" id="KW-1185">Reference proteome</keyword>
<dbReference type="Proteomes" id="UP000887013">
    <property type="component" value="Unassembled WGS sequence"/>
</dbReference>
<protein>
    <recommendedName>
        <fullName evidence="8">EGF-like domain-containing protein</fullName>
    </recommendedName>
</protein>